<feature type="transmembrane region" description="Helical" evidence="1">
    <location>
        <begin position="412"/>
        <end position="428"/>
    </location>
</feature>
<comment type="caution">
    <text evidence="2">The sequence shown here is derived from an EMBL/GenBank/DDBJ whole genome shotgun (WGS) entry which is preliminary data.</text>
</comment>
<feature type="transmembrane region" description="Helical" evidence="1">
    <location>
        <begin position="229"/>
        <end position="248"/>
    </location>
</feature>
<keyword evidence="3" id="KW-1185">Reference proteome</keyword>
<protein>
    <submittedName>
        <fullName evidence="2">Uncharacterized protein</fullName>
    </submittedName>
</protein>
<name>A0A495IL37_9MICO</name>
<feature type="transmembrane region" description="Helical" evidence="1">
    <location>
        <begin position="103"/>
        <end position="119"/>
    </location>
</feature>
<feature type="transmembrane region" description="Helical" evidence="1">
    <location>
        <begin position="459"/>
        <end position="476"/>
    </location>
</feature>
<feature type="transmembrane region" description="Helical" evidence="1">
    <location>
        <begin position="195"/>
        <end position="222"/>
    </location>
</feature>
<accession>A0A495IL37</accession>
<organism evidence="2 3">
    <name type="scientific">Frondihabitans australicus</name>
    <dbReference type="NCBI Taxonomy" id="386892"/>
    <lineage>
        <taxon>Bacteria</taxon>
        <taxon>Bacillati</taxon>
        <taxon>Actinomycetota</taxon>
        <taxon>Actinomycetes</taxon>
        <taxon>Micrococcales</taxon>
        <taxon>Microbacteriaceae</taxon>
        <taxon>Frondihabitans</taxon>
    </lineage>
</organism>
<feature type="transmembrane region" description="Helical" evidence="1">
    <location>
        <begin position="20"/>
        <end position="41"/>
    </location>
</feature>
<evidence type="ECO:0000313" key="3">
    <source>
        <dbReference type="Proteomes" id="UP000280008"/>
    </source>
</evidence>
<feature type="transmembrane region" description="Helical" evidence="1">
    <location>
        <begin position="47"/>
        <end position="65"/>
    </location>
</feature>
<feature type="transmembrane region" description="Helical" evidence="1">
    <location>
        <begin position="508"/>
        <end position="529"/>
    </location>
</feature>
<keyword evidence="1" id="KW-0472">Membrane</keyword>
<feature type="transmembrane region" description="Helical" evidence="1">
    <location>
        <begin position="591"/>
        <end position="612"/>
    </location>
</feature>
<dbReference type="AlphaFoldDB" id="A0A495IL37"/>
<feature type="transmembrane region" description="Helical" evidence="1">
    <location>
        <begin position="565"/>
        <end position="584"/>
    </location>
</feature>
<feature type="transmembrane region" description="Helical" evidence="1">
    <location>
        <begin position="334"/>
        <end position="352"/>
    </location>
</feature>
<gene>
    <name evidence="2" type="ORF">C8E83_3861</name>
</gene>
<evidence type="ECO:0000313" key="2">
    <source>
        <dbReference type="EMBL" id="RKR76684.1"/>
    </source>
</evidence>
<keyword evidence="1" id="KW-1133">Transmembrane helix</keyword>
<feature type="transmembrane region" description="Helical" evidence="1">
    <location>
        <begin position="77"/>
        <end position="97"/>
    </location>
</feature>
<keyword evidence="1" id="KW-0812">Transmembrane</keyword>
<proteinExistence type="predicted"/>
<reference evidence="2 3" key="1">
    <citation type="submission" date="2018-10" db="EMBL/GenBank/DDBJ databases">
        <title>Sequencing the genomes of 1000 actinobacteria strains.</title>
        <authorList>
            <person name="Klenk H.-P."/>
        </authorList>
    </citation>
    <scope>NUCLEOTIDE SEQUENCE [LARGE SCALE GENOMIC DNA]</scope>
    <source>
        <strain evidence="2 3">DSM 17894</strain>
    </source>
</reference>
<feature type="transmembrane region" description="Helical" evidence="1">
    <location>
        <begin position="541"/>
        <end position="559"/>
    </location>
</feature>
<dbReference type="EMBL" id="RBKS01000001">
    <property type="protein sequence ID" value="RKR76684.1"/>
    <property type="molecule type" value="Genomic_DNA"/>
</dbReference>
<feature type="transmembrane region" description="Helical" evidence="1">
    <location>
        <begin position="434"/>
        <end position="452"/>
    </location>
</feature>
<dbReference type="RefSeq" id="WP_170160016.1">
    <property type="nucleotide sequence ID" value="NZ_RBKS01000001.1"/>
</dbReference>
<feature type="transmembrane region" description="Helical" evidence="1">
    <location>
        <begin position="358"/>
        <end position="375"/>
    </location>
</feature>
<sequence length="748" mass="81979">MTLQTARPLSVTPPPPRPSALRAAEIGLAVFGIIAAVLIGLDAQGAVRTWIVFAALLLVPGWTLLRRFPAIEPATRLVFTAMGSILLLTLVAVTMVWTHFWHPRPAVIVILIVASVLIARKPAFDLVVDDPVTELDPPVESRTRAAVRSEERSALEKRAWPLSKTVTAAWATLVVALGLWITGIALTHATDLGDYGLLTAFPAVWYVSVALAFVVVLIGLFVRRQAHGLLAAGISLLIVILYASANLVETAPRLPWVYKHIAVTNYIYAHGSVNPSIDLYNRWPGFFSFSAQLSAAIGIPDATDYAAWAEVLFALIDGALVLAIARTISRHRRWAWTAVIVFTVGNWVGQNYYSPQGFAFMLYLASALVAVHALGGEPRRLLRRIEGLLARPAIRLGRAVNTEVLGVTGSRRARWIAIATLIGLQLVITMAHQLTPYVLVLALLPLFFFGYLRPRWVGIVVLLLPVAYLVPNLSYVQQHFGLFSSFDPLANATTKSVSTVGVSEAATLQSHGVILLTGLAVLLAIAGFVRRILNGQVRTTLIVAWLAVAPVFTLFGQSYGGEGKFRVFLFGLPFYAMGVSWLFWPGRRPRVRLVGIVASLTVLLTLFVATYFQPEASLVISRSDVRGAQWLDKRFSAKDSQISLNDDFPALIGPNYNRYTLRYNQQVSFADLQAEAPKVLTWKDYLEQMNAATAKGGHIWFTFSTAQTHAVLVAGTFTKAQIASFERKAAAMSVLRYDRDGVTIYESK</sequence>
<feature type="transmembrane region" description="Helical" evidence="1">
    <location>
        <begin position="167"/>
        <end position="189"/>
    </location>
</feature>
<evidence type="ECO:0000256" key="1">
    <source>
        <dbReference type="SAM" id="Phobius"/>
    </source>
</evidence>
<dbReference type="Proteomes" id="UP000280008">
    <property type="component" value="Unassembled WGS sequence"/>
</dbReference>
<feature type="transmembrane region" description="Helical" evidence="1">
    <location>
        <begin position="305"/>
        <end position="325"/>
    </location>
</feature>